<comment type="caution">
    <text evidence="1">The sequence shown here is derived from an EMBL/GenBank/DDBJ whole genome shotgun (WGS) entry which is preliminary data.</text>
</comment>
<gene>
    <name evidence="1" type="ORF">ACH49L_44100</name>
</gene>
<sequence>MQAVQAEFPYARQDAHSGKSDKACISDYVGLLGSLVDRRIAVTDVTDRTSIDQRERTAARCAGGVLLIPRHAPTVGRVWNVEEACY</sequence>
<reference evidence="1 2" key="1">
    <citation type="submission" date="2024-10" db="EMBL/GenBank/DDBJ databases">
        <title>The Natural Products Discovery Center: Release of the First 8490 Sequenced Strains for Exploring Actinobacteria Biosynthetic Diversity.</title>
        <authorList>
            <person name="Kalkreuter E."/>
            <person name="Kautsar S.A."/>
            <person name="Yang D."/>
            <person name="Bader C.D."/>
            <person name="Teijaro C.N."/>
            <person name="Fluegel L."/>
            <person name="Davis C.M."/>
            <person name="Simpson J.R."/>
            <person name="Lauterbach L."/>
            <person name="Steele A.D."/>
            <person name="Gui C."/>
            <person name="Meng S."/>
            <person name="Li G."/>
            <person name="Viehrig K."/>
            <person name="Ye F."/>
            <person name="Su P."/>
            <person name="Kiefer A.F."/>
            <person name="Nichols A."/>
            <person name="Cepeda A.J."/>
            <person name="Yan W."/>
            <person name="Fan B."/>
            <person name="Jiang Y."/>
            <person name="Adhikari A."/>
            <person name="Zheng C.-J."/>
            <person name="Schuster L."/>
            <person name="Cowan T.M."/>
            <person name="Smanski M.J."/>
            <person name="Chevrette M.G."/>
            <person name="De Carvalho L.P.S."/>
            <person name="Shen B."/>
        </authorList>
    </citation>
    <scope>NUCLEOTIDE SEQUENCE [LARGE SCALE GENOMIC DNA]</scope>
    <source>
        <strain evidence="1 2">NPDC020295</strain>
    </source>
</reference>
<name>A0ABW7VSM9_STROI</name>
<evidence type="ECO:0000313" key="1">
    <source>
        <dbReference type="EMBL" id="MFI2162527.1"/>
    </source>
</evidence>
<keyword evidence="2" id="KW-1185">Reference proteome</keyword>
<dbReference type="Proteomes" id="UP001611397">
    <property type="component" value="Unassembled WGS sequence"/>
</dbReference>
<organism evidence="1 2">
    <name type="scientific">Streptomyces olivaceoviridis</name>
    <name type="common">Streptomyces corchorusii</name>
    <dbReference type="NCBI Taxonomy" id="1921"/>
    <lineage>
        <taxon>Bacteria</taxon>
        <taxon>Bacillati</taxon>
        <taxon>Actinomycetota</taxon>
        <taxon>Actinomycetes</taxon>
        <taxon>Kitasatosporales</taxon>
        <taxon>Streptomycetaceae</taxon>
        <taxon>Streptomyces</taxon>
    </lineage>
</organism>
<protein>
    <submittedName>
        <fullName evidence="1">Uncharacterized protein</fullName>
    </submittedName>
</protein>
<accession>A0ABW7VSM9</accession>
<dbReference type="EMBL" id="JBIRWM010000039">
    <property type="protein sequence ID" value="MFI2162527.1"/>
    <property type="molecule type" value="Genomic_DNA"/>
</dbReference>
<proteinExistence type="predicted"/>
<evidence type="ECO:0000313" key="2">
    <source>
        <dbReference type="Proteomes" id="UP001611397"/>
    </source>
</evidence>
<dbReference type="RefSeq" id="WP_159061694.1">
    <property type="nucleotide sequence ID" value="NZ_JBIRUT010000035.1"/>
</dbReference>